<evidence type="ECO:0000256" key="1">
    <source>
        <dbReference type="SAM" id="Phobius"/>
    </source>
</evidence>
<feature type="transmembrane region" description="Helical" evidence="1">
    <location>
        <begin position="308"/>
        <end position="337"/>
    </location>
</feature>
<dbReference type="EMBL" id="MEUT01000029">
    <property type="protein sequence ID" value="OGC51119.1"/>
    <property type="molecule type" value="Genomic_DNA"/>
</dbReference>
<feature type="transmembrane region" description="Helical" evidence="1">
    <location>
        <begin position="117"/>
        <end position="140"/>
    </location>
</feature>
<reference evidence="2 3" key="1">
    <citation type="journal article" date="2016" name="Nat. Commun.">
        <title>Thousands of microbial genomes shed light on interconnected biogeochemical processes in an aquifer system.</title>
        <authorList>
            <person name="Anantharaman K."/>
            <person name="Brown C.T."/>
            <person name="Hug L.A."/>
            <person name="Sharon I."/>
            <person name="Castelle C.J."/>
            <person name="Probst A.J."/>
            <person name="Thomas B.C."/>
            <person name="Singh A."/>
            <person name="Wilkins M.J."/>
            <person name="Karaoz U."/>
            <person name="Brodie E.L."/>
            <person name="Williams K.H."/>
            <person name="Hubbard S.S."/>
            <person name="Banfield J.F."/>
        </authorList>
    </citation>
    <scope>NUCLEOTIDE SEQUENCE [LARGE SCALE GENOMIC DNA]</scope>
</reference>
<organism evidence="2 3">
    <name type="scientific">candidate division WWE3 bacterium RBG_16_37_10</name>
    <dbReference type="NCBI Taxonomy" id="1802610"/>
    <lineage>
        <taxon>Bacteria</taxon>
        <taxon>Katanobacteria</taxon>
    </lineage>
</organism>
<accession>A0A1F4V1T2</accession>
<keyword evidence="1" id="KW-1133">Transmembrane helix</keyword>
<evidence type="ECO:0000313" key="2">
    <source>
        <dbReference type="EMBL" id="OGC51119.1"/>
    </source>
</evidence>
<evidence type="ECO:0008006" key="4">
    <source>
        <dbReference type="Google" id="ProtNLM"/>
    </source>
</evidence>
<dbReference type="Proteomes" id="UP000177371">
    <property type="component" value="Unassembled WGS sequence"/>
</dbReference>
<dbReference type="AlphaFoldDB" id="A0A1F4V1T2"/>
<feature type="transmembrane region" description="Helical" evidence="1">
    <location>
        <begin position="21"/>
        <end position="39"/>
    </location>
</feature>
<gene>
    <name evidence="2" type="ORF">A2W32_00545</name>
</gene>
<comment type="caution">
    <text evidence="2">The sequence shown here is derived from an EMBL/GenBank/DDBJ whole genome shotgun (WGS) entry which is preliminary data.</text>
</comment>
<sequence>MKSDLGLILRESYKITFKNKWLWVFGALLIGGSSFNFFSSSDFSKNDKKEFKNISNSVYDIPGFPISKEDEAGLKEVDKLLSQYSNDFKEIPYYSGSTKSNQNEISTLLAITNVPKYYWALLGLAFLAFLFLMVILGLYVKSWATCALIKGIDSTSQNINVGLKEMSNLGRPHAVELIKLNIFSTLLAIIPIGLSFLIMVISFAIPSLTVLLGLIGFVMLLASFVFMLLVFAGAVLGKISLVLGGKKWKEAFVDGFNTAKKYILDVVILGIVNCCIGLLFTCLSILVILPLVIGMIVGIMGASIVPPLLLIVVSIGILVFIGIIILFTAAGAAFSVFKQSTWVLLYKQLTQPIVSNDIKEENTDGK</sequence>
<keyword evidence="1" id="KW-0472">Membrane</keyword>
<name>A0A1F4V1T2_UNCKA</name>
<proteinExistence type="predicted"/>
<feature type="transmembrane region" description="Helical" evidence="1">
    <location>
        <begin position="266"/>
        <end position="296"/>
    </location>
</feature>
<dbReference type="STRING" id="1802610.A2W32_00545"/>
<keyword evidence="1" id="KW-0812">Transmembrane</keyword>
<feature type="transmembrane region" description="Helical" evidence="1">
    <location>
        <begin position="180"/>
        <end position="205"/>
    </location>
</feature>
<protein>
    <recommendedName>
        <fullName evidence="4">Glycerophosphoryl diester phosphodiesterase membrane domain-containing protein</fullName>
    </recommendedName>
</protein>
<evidence type="ECO:0000313" key="3">
    <source>
        <dbReference type="Proteomes" id="UP000177371"/>
    </source>
</evidence>
<feature type="transmembrane region" description="Helical" evidence="1">
    <location>
        <begin position="211"/>
        <end position="237"/>
    </location>
</feature>